<gene>
    <name evidence="3" type="ORF">DFQ27_000215</name>
</gene>
<evidence type="ECO:0000313" key="3">
    <source>
        <dbReference type="EMBL" id="KAG0265965.1"/>
    </source>
</evidence>
<dbReference type="AlphaFoldDB" id="A0A9P6QGB0"/>
<name>A0A9P6QGB0_9FUNG</name>
<sequence length="616" mass="68951">MTLLTKILVVSSALAAVAFAQTLEVQTSPDPCTVLNKATGAGNMTYQQVANCYKSIAFNPKDAKATIDTLTKFYDDVFVFRDLAMTPNLPSPFTLKPVDPLAELRRIGRKHYRRDFDFHGDLASFANSFQDAHVKYADKTKSGLEDCEVLSINGRAARSALQSHADTHTGFSKDAGVRFNFALASHTYWPAAKLWLDTPGMFSMRPYLPETPHIDYVLQCKDRKIHRLRKEWDILPLVEPDTFTDRATFVSNFCAHSKQKSENKPPTNDTQHRLSSPKAMAKATVMTDLVAALYLREHGQMPDPSLKDFPDAKQWAGNNTAAYQLRSMPHVGVLVVPTMEQDSKTEIPAIQGYLQQLAKNGVTHIILDMTGNFGGEEHFASLLPTVFFKTTNKATHSHKHRYRVTPAMQKLAETNLQNGMPFTDWDPRALADLQFRLYKTSSPFAKDSVHLTFNGRAATYSQWVYLDYDFNIVDQSITYPWSNDPSKIIILTDGQCGSACGMTSDHFVHTHGVRAVGVGGHQHRALSMFSFAGASVVTVDEYIDAFKSLGLEAPIQYLPYANSVSIGFRYIVSGNDTQPLEYNPKRYPAALRLDYNTDIARRHDKLWAAVAKTAWK</sequence>
<dbReference type="OrthoDB" id="27214at2759"/>
<feature type="signal peptide" evidence="2">
    <location>
        <begin position="1"/>
        <end position="20"/>
    </location>
</feature>
<dbReference type="InterPro" id="IPR029045">
    <property type="entry name" value="ClpP/crotonase-like_dom_sf"/>
</dbReference>
<evidence type="ECO:0008006" key="5">
    <source>
        <dbReference type="Google" id="ProtNLM"/>
    </source>
</evidence>
<evidence type="ECO:0000256" key="2">
    <source>
        <dbReference type="SAM" id="SignalP"/>
    </source>
</evidence>
<dbReference type="PANTHER" id="PTHR37049">
    <property type="entry name" value="PEPTIDASE S41 FAMILY PROTEIN"/>
    <property type="match status" value="1"/>
</dbReference>
<accession>A0A9P6QGB0</accession>
<keyword evidence="2" id="KW-0732">Signal</keyword>
<dbReference type="SUPFAM" id="SSF52096">
    <property type="entry name" value="ClpP/crotonase"/>
    <property type="match status" value="1"/>
</dbReference>
<comment type="caution">
    <text evidence="3">The sequence shown here is derived from an EMBL/GenBank/DDBJ whole genome shotgun (WGS) entry which is preliminary data.</text>
</comment>
<dbReference type="Proteomes" id="UP000807716">
    <property type="component" value="Unassembled WGS sequence"/>
</dbReference>
<reference evidence="3" key="1">
    <citation type="journal article" date="2020" name="Fungal Divers.">
        <title>Resolving the Mortierellaceae phylogeny through synthesis of multi-gene phylogenetics and phylogenomics.</title>
        <authorList>
            <person name="Vandepol N."/>
            <person name="Liber J."/>
            <person name="Desiro A."/>
            <person name="Na H."/>
            <person name="Kennedy M."/>
            <person name="Barry K."/>
            <person name="Grigoriev I.V."/>
            <person name="Miller A.N."/>
            <person name="O'Donnell K."/>
            <person name="Stajich J.E."/>
            <person name="Bonito G."/>
        </authorList>
    </citation>
    <scope>NUCLEOTIDE SEQUENCE</scope>
    <source>
        <strain evidence="3">BC1065</strain>
    </source>
</reference>
<dbReference type="InterPro" id="IPR052766">
    <property type="entry name" value="S41A_metabolite_peptidase"/>
</dbReference>
<protein>
    <recommendedName>
        <fullName evidence="5">Tail specific protease domain-containing protein</fullName>
    </recommendedName>
</protein>
<feature type="chain" id="PRO_5040295906" description="Tail specific protease domain-containing protein" evidence="2">
    <location>
        <begin position="21"/>
        <end position="616"/>
    </location>
</feature>
<dbReference type="PANTHER" id="PTHR37049:SF4">
    <property type="entry name" value="RHODANESE DOMAIN-CONTAINING PROTEIN"/>
    <property type="match status" value="1"/>
</dbReference>
<dbReference type="Gene3D" id="3.90.226.10">
    <property type="entry name" value="2-enoyl-CoA Hydratase, Chain A, domain 1"/>
    <property type="match status" value="1"/>
</dbReference>
<organism evidence="3 4">
    <name type="scientific">Actinomortierella ambigua</name>
    <dbReference type="NCBI Taxonomy" id="1343610"/>
    <lineage>
        <taxon>Eukaryota</taxon>
        <taxon>Fungi</taxon>
        <taxon>Fungi incertae sedis</taxon>
        <taxon>Mucoromycota</taxon>
        <taxon>Mortierellomycotina</taxon>
        <taxon>Mortierellomycetes</taxon>
        <taxon>Mortierellales</taxon>
        <taxon>Mortierellaceae</taxon>
        <taxon>Actinomortierella</taxon>
    </lineage>
</organism>
<proteinExistence type="predicted"/>
<dbReference type="EMBL" id="JAAAJB010000103">
    <property type="protein sequence ID" value="KAG0265965.1"/>
    <property type="molecule type" value="Genomic_DNA"/>
</dbReference>
<feature type="region of interest" description="Disordered" evidence="1">
    <location>
        <begin position="256"/>
        <end position="278"/>
    </location>
</feature>
<evidence type="ECO:0000256" key="1">
    <source>
        <dbReference type="SAM" id="MobiDB-lite"/>
    </source>
</evidence>
<keyword evidence="4" id="KW-1185">Reference proteome</keyword>
<evidence type="ECO:0000313" key="4">
    <source>
        <dbReference type="Proteomes" id="UP000807716"/>
    </source>
</evidence>